<dbReference type="InterPro" id="IPR036188">
    <property type="entry name" value="FAD/NAD-bd_sf"/>
</dbReference>
<dbReference type="PANTHER" id="PTHR43539:SF78">
    <property type="entry name" value="FLAVIN-CONTAINING MONOOXYGENASE"/>
    <property type="match status" value="1"/>
</dbReference>
<keyword evidence="1" id="KW-0560">Oxidoreductase</keyword>
<dbReference type="PRINTS" id="PR00368">
    <property type="entry name" value="FADPNR"/>
</dbReference>
<dbReference type="GO" id="GO:0004497">
    <property type="term" value="F:monooxygenase activity"/>
    <property type="evidence" value="ECO:0007669"/>
    <property type="project" value="TreeGrafter"/>
</dbReference>
<organism evidence="2 3">
    <name type="scientific">Nocardiopsis kunsanensis</name>
    <dbReference type="NCBI Taxonomy" id="141693"/>
    <lineage>
        <taxon>Bacteria</taxon>
        <taxon>Bacillati</taxon>
        <taxon>Actinomycetota</taxon>
        <taxon>Actinomycetes</taxon>
        <taxon>Streptosporangiales</taxon>
        <taxon>Nocardiopsidaceae</taxon>
        <taxon>Nocardiopsis</taxon>
    </lineage>
</organism>
<dbReference type="Gene3D" id="3.50.50.60">
    <property type="entry name" value="FAD/NAD(P)-binding domain"/>
    <property type="match status" value="1"/>
</dbReference>
<keyword evidence="3" id="KW-1185">Reference proteome</keyword>
<name>A0A919CER1_9ACTN</name>
<reference evidence="2 3" key="1">
    <citation type="journal article" date="2014" name="Int. J. Syst. Evol. Microbiol.">
        <title>Complete genome sequence of Corynebacterium casei LMG S-19264T (=DSM 44701T), isolated from a smear-ripened cheese.</title>
        <authorList>
            <consortium name="US DOE Joint Genome Institute (JGI-PGF)"/>
            <person name="Walter F."/>
            <person name="Albersmeier A."/>
            <person name="Kalinowski J."/>
            <person name="Ruckert C."/>
        </authorList>
    </citation>
    <scope>NUCLEOTIDE SEQUENCE [LARGE SCALE GENOMIC DNA]</scope>
    <source>
        <strain evidence="2 3">KCTC 19473</strain>
    </source>
</reference>
<dbReference type="Pfam" id="PF13738">
    <property type="entry name" value="Pyr_redox_3"/>
    <property type="match status" value="1"/>
</dbReference>
<protein>
    <submittedName>
        <fullName evidence="2">Oxidoreductase</fullName>
    </submittedName>
</protein>
<dbReference type="AlphaFoldDB" id="A0A919CER1"/>
<dbReference type="InterPro" id="IPR050982">
    <property type="entry name" value="Auxin_biosynth/cation_transpt"/>
</dbReference>
<dbReference type="EMBL" id="BMXL01000001">
    <property type="protein sequence ID" value="GHD15672.1"/>
    <property type="molecule type" value="Genomic_DNA"/>
</dbReference>
<accession>A0A919CER1</accession>
<evidence type="ECO:0000256" key="1">
    <source>
        <dbReference type="ARBA" id="ARBA00023002"/>
    </source>
</evidence>
<evidence type="ECO:0000313" key="3">
    <source>
        <dbReference type="Proteomes" id="UP000654947"/>
    </source>
</evidence>
<evidence type="ECO:0000313" key="2">
    <source>
        <dbReference type="EMBL" id="GHD15672.1"/>
    </source>
</evidence>
<proteinExistence type="predicted"/>
<gene>
    <name evidence="2" type="ORF">GCM10007147_03310</name>
</gene>
<dbReference type="PANTHER" id="PTHR43539">
    <property type="entry name" value="FLAVIN-BINDING MONOOXYGENASE-LIKE PROTEIN (AFU_ORTHOLOGUE AFUA_4G09220)"/>
    <property type="match status" value="1"/>
</dbReference>
<dbReference type="GO" id="GO:0050660">
    <property type="term" value="F:flavin adenine dinucleotide binding"/>
    <property type="evidence" value="ECO:0007669"/>
    <property type="project" value="TreeGrafter"/>
</dbReference>
<dbReference type="PRINTS" id="PR00469">
    <property type="entry name" value="PNDRDTASEII"/>
</dbReference>
<sequence length="379" mass="40893">MSVTTATADGTIEGPLPEAADIVVVGAGQAGLSVAWHLRRLGMRPGSDLLVLDRGPGTGGAWQFRWESLRLDLAHKVDDLPGMRELGLSFDTADPSRPARDIVREYYARYERHFDLRVRRPVHVHRVHTGKDGAFVLETDHGTVRATVLVSAGGTWARPFRPHVPGAADFTGVQISTPEYRAAEDFAGQRVLIVGGGTSAVGFLHEIEHVASDTLWVTRRPVTFTDTVDGPGAVREADEAARAGRQLPSIVSGTGLPATPSNLAARDRGLLVARPMFTSIEPDGVRWDDGTFEPVDAIIWATGFRAELTHLAPLRLREPGGGIQVEKGRSVREPRLFLAGYGPQASTIGANRAGRTVARQAFAALDRPDTEARSTEGMR</sequence>
<comment type="caution">
    <text evidence="2">The sequence shown here is derived from an EMBL/GenBank/DDBJ whole genome shotgun (WGS) entry which is preliminary data.</text>
</comment>
<dbReference type="SUPFAM" id="SSF51905">
    <property type="entry name" value="FAD/NAD(P)-binding domain"/>
    <property type="match status" value="2"/>
</dbReference>
<dbReference type="Proteomes" id="UP000654947">
    <property type="component" value="Unassembled WGS sequence"/>
</dbReference>
<dbReference type="RefSeq" id="WP_193517165.1">
    <property type="nucleotide sequence ID" value="NZ_BMXL01000001.1"/>
</dbReference>